<comment type="subcellular location">
    <subcellularLocation>
        <location evidence="1">Cell membrane</location>
        <topology evidence="1">Multi-pass membrane protein</topology>
    </subcellularLocation>
</comment>
<dbReference type="GO" id="GO:0006873">
    <property type="term" value="P:intracellular monoatomic ion homeostasis"/>
    <property type="evidence" value="ECO:0007669"/>
    <property type="project" value="InterPro"/>
</dbReference>
<evidence type="ECO:0000256" key="3">
    <source>
        <dbReference type="ARBA" id="ARBA00022475"/>
    </source>
</evidence>
<dbReference type="PANTHER" id="PTHR31269">
    <property type="entry name" value="S-TYPE ANION CHANNEL SLAH3"/>
    <property type="match status" value="1"/>
</dbReference>
<dbReference type="GO" id="GO:0008308">
    <property type="term" value="F:voltage-gated monoatomic anion channel activity"/>
    <property type="evidence" value="ECO:0007669"/>
    <property type="project" value="InterPro"/>
</dbReference>
<dbReference type="SUPFAM" id="SSF54495">
    <property type="entry name" value="UBC-like"/>
    <property type="match status" value="1"/>
</dbReference>
<feature type="transmembrane region" description="Helical" evidence="4">
    <location>
        <begin position="147"/>
        <end position="168"/>
    </location>
</feature>
<proteinExistence type="predicted"/>
<name>A0A8S9JNH2_BRACR</name>
<evidence type="ECO:0000256" key="4">
    <source>
        <dbReference type="SAM" id="Phobius"/>
    </source>
</evidence>
<dbReference type="InterPro" id="IPR030183">
    <property type="entry name" value="SLAC/SLAH"/>
</dbReference>
<evidence type="ECO:0000259" key="5">
    <source>
        <dbReference type="PROSITE" id="PS50127"/>
    </source>
</evidence>
<dbReference type="EMBL" id="QGKY02000246">
    <property type="protein sequence ID" value="KAF2583665.1"/>
    <property type="molecule type" value="Genomic_DNA"/>
</dbReference>
<keyword evidence="4" id="KW-0812">Transmembrane</keyword>
<sequence>MKARKWTPDDSFTKSDTTALSRRIIRVINTQNDVAYDVNGAIGGHMIGRGRKRVFETVSITFDTVFEMASKRILKELKDLQKDPPTSCSAGPVAEDMFHWQATIMGPSDSPYSGGVFLVTIHFPPDYPFKPPKVVRINFFRGFKFSLAWWAYTFPMTAVATATIKYSGEVTGLATQVLSIVMSGAATLMVIGVLVFTVVHAFVKCDLFPNDVAIAISAEQPKQNKWLKQLKNGSFGLKVSDKEDNRIDVESPPLLNAHTV</sequence>
<feature type="transmembrane region" description="Helical" evidence="4">
    <location>
        <begin position="180"/>
        <end position="203"/>
    </location>
</feature>
<evidence type="ECO:0000313" key="6">
    <source>
        <dbReference type="EMBL" id="KAF2583665.1"/>
    </source>
</evidence>
<dbReference type="InterPro" id="IPR000608">
    <property type="entry name" value="UBC"/>
</dbReference>
<feature type="domain" description="UBC core" evidence="5">
    <location>
        <begin position="68"/>
        <end position="248"/>
    </location>
</feature>
<dbReference type="GO" id="GO:0005886">
    <property type="term" value="C:plasma membrane"/>
    <property type="evidence" value="ECO:0007669"/>
    <property type="project" value="UniProtKB-SubCell"/>
</dbReference>
<dbReference type="AlphaFoldDB" id="A0A8S9JNH2"/>
<accession>A0A8S9JNH2</accession>
<dbReference type="Pfam" id="PF03595">
    <property type="entry name" value="SLAC1"/>
    <property type="match status" value="1"/>
</dbReference>
<keyword evidence="4" id="KW-0472">Membrane</keyword>
<dbReference type="Pfam" id="PF00179">
    <property type="entry name" value="UQ_con"/>
    <property type="match status" value="1"/>
</dbReference>
<dbReference type="SMART" id="SM00212">
    <property type="entry name" value="UBCc"/>
    <property type="match status" value="1"/>
</dbReference>
<keyword evidence="4" id="KW-1133">Transmembrane helix</keyword>
<comment type="caution">
    <text evidence="6">The sequence shown here is derived from an EMBL/GenBank/DDBJ whole genome shotgun (WGS) entry which is preliminary data.</text>
</comment>
<evidence type="ECO:0000256" key="2">
    <source>
        <dbReference type="ARBA" id="ARBA00022448"/>
    </source>
</evidence>
<reference evidence="6" key="1">
    <citation type="submission" date="2019-12" db="EMBL/GenBank/DDBJ databases">
        <title>Genome sequencing and annotation of Brassica cretica.</title>
        <authorList>
            <person name="Studholme D.J."/>
            <person name="Sarris P.F."/>
        </authorList>
    </citation>
    <scope>NUCLEOTIDE SEQUENCE</scope>
    <source>
        <strain evidence="6">PFS-102/07</strain>
        <tissue evidence="6">Leaf</tissue>
    </source>
</reference>
<dbReference type="InterPro" id="IPR016135">
    <property type="entry name" value="UBQ-conjugating_enzyme/RWD"/>
</dbReference>
<keyword evidence="2" id="KW-0813">Transport</keyword>
<dbReference type="PANTHER" id="PTHR31269:SF51">
    <property type="entry name" value="UBC CORE DOMAIN-CONTAINING PROTEIN"/>
    <property type="match status" value="1"/>
</dbReference>
<dbReference type="Gene3D" id="3.10.110.10">
    <property type="entry name" value="Ubiquitin Conjugating Enzyme"/>
    <property type="match status" value="1"/>
</dbReference>
<dbReference type="InterPro" id="IPR004695">
    <property type="entry name" value="SLAC1/Mae1/Ssu1/TehA"/>
</dbReference>
<dbReference type="PROSITE" id="PS50127">
    <property type="entry name" value="UBC_2"/>
    <property type="match status" value="1"/>
</dbReference>
<gene>
    <name evidence="6" type="ORF">F2Q70_00035262</name>
</gene>
<evidence type="ECO:0000256" key="1">
    <source>
        <dbReference type="ARBA" id="ARBA00004651"/>
    </source>
</evidence>
<organism evidence="6">
    <name type="scientific">Brassica cretica</name>
    <name type="common">Mustard</name>
    <dbReference type="NCBI Taxonomy" id="69181"/>
    <lineage>
        <taxon>Eukaryota</taxon>
        <taxon>Viridiplantae</taxon>
        <taxon>Streptophyta</taxon>
        <taxon>Embryophyta</taxon>
        <taxon>Tracheophyta</taxon>
        <taxon>Spermatophyta</taxon>
        <taxon>Magnoliopsida</taxon>
        <taxon>eudicotyledons</taxon>
        <taxon>Gunneridae</taxon>
        <taxon>Pentapetalae</taxon>
        <taxon>rosids</taxon>
        <taxon>malvids</taxon>
        <taxon>Brassicales</taxon>
        <taxon>Brassicaceae</taxon>
        <taxon>Brassiceae</taxon>
        <taxon>Brassica</taxon>
    </lineage>
</organism>
<protein>
    <recommendedName>
        <fullName evidence="5">UBC core domain-containing protein</fullName>
    </recommendedName>
</protein>
<keyword evidence="3" id="KW-1003">Cell membrane</keyword>